<dbReference type="CDD" id="cd00063">
    <property type="entry name" value="FN3"/>
    <property type="match status" value="3"/>
</dbReference>
<feature type="region of interest" description="Disordered" evidence="10">
    <location>
        <begin position="618"/>
        <end position="637"/>
    </location>
</feature>
<dbReference type="Proteomes" id="UP000285301">
    <property type="component" value="Unassembled WGS sequence"/>
</dbReference>
<dbReference type="InterPro" id="IPR013098">
    <property type="entry name" value="Ig_I-set"/>
</dbReference>
<dbReference type="GO" id="GO:0030154">
    <property type="term" value="P:cell differentiation"/>
    <property type="evidence" value="ECO:0007669"/>
    <property type="project" value="UniProtKB-ARBA"/>
</dbReference>
<dbReference type="InterPro" id="IPR013783">
    <property type="entry name" value="Ig-like_fold"/>
</dbReference>
<feature type="domain" description="Fibronectin type-III" evidence="13">
    <location>
        <begin position="781"/>
        <end position="876"/>
    </location>
</feature>
<dbReference type="FunFam" id="2.60.40.10:FF:000324">
    <property type="entry name" value="Down syndrome cell adhesion molecule, isoform D"/>
    <property type="match status" value="1"/>
</dbReference>
<gene>
    <name evidence="14" type="ORF">B4U79_09370</name>
</gene>
<dbReference type="GO" id="GO:0016020">
    <property type="term" value="C:membrane"/>
    <property type="evidence" value="ECO:0007669"/>
    <property type="project" value="UniProtKB-SubCell"/>
</dbReference>
<evidence type="ECO:0000256" key="11">
    <source>
        <dbReference type="SAM" id="Phobius"/>
    </source>
</evidence>
<dbReference type="InterPro" id="IPR003598">
    <property type="entry name" value="Ig_sub2"/>
</dbReference>
<evidence type="ECO:0000256" key="1">
    <source>
        <dbReference type="ARBA" id="ARBA00004167"/>
    </source>
</evidence>
<feature type="domain" description="Fibronectin type-III" evidence="13">
    <location>
        <begin position="685"/>
        <end position="777"/>
    </location>
</feature>
<feature type="domain" description="Ig-like" evidence="12">
    <location>
        <begin position="90"/>
        <end position="181"/>
    </location>
</feature>
<dbReference type="InterPro" id="IPR007110">
    <property type="entry name" value="Ig-like_dom"/>
</dbReference>
<evidence type="ECO:0000259" key="12">
    <source>
        <dbReference type="PROSITE" id="PS50835"/>
    </source>
</evidence>
<dbReference type="SMART" id="SM00060">
    <property type="entry name" value="FN3"/>
    <property type="match status" value="3"/>
</dbReference>
<dbReference type="EMBL" id="NCKU01001293">
    <property type="protein sequence ID" value="RWS12489.1"/>
    <property type="molecule type" value="Genomic_DNA"/>
</dbReference>
<dbReference type="PANTHER" id="PTHR12231">
    <property type="entry name" value="CTX-RELATED TYPE I TRANSMEMBRANE PROTEIN"/>
    <property type="match status" value="1"/>
</dbReference>
<evidence type="ECO:0000256" key="10">
    <source>
        <dbReference type="SAM" id="MobiDB-lite"/>
    </source>
</evidence>
<dbReference type="Pfam" id="PF07679">
    <property type="entry name" value="I-set"/>
    <property type="match status" value="2"/>
</dbReference>
<dbReference type="AlphaFoldDB" id="A0A3S3PHF4"/>
<dbReference type="STRING" id="1965070.A0A3S3PHF4"/>
<dbReference type="PROSITE" id="PS50835">
    <property type="entry name" value="IG_LIKE"/>
    <property type="match status" value="4"/>
</dbReference>
<dbReference type="InterPro" id="IPR003961">
    <property type="entry name" value="FN3_dom"/>
</dbReference>
<dbReference type="SMART" id="SM00408">
    <property type="entry name" value="IGc2"/>
    <property type="match status" value="4"/>
</dbReference>
<comment type="subcellular location">
    <subcellularLocation>
        <location evidence="1">Membrane</location>
        <topology evidence="1">Single-pass membrane protein</topology>
    </subcellularLocation>
</comment>
<evidence type="ECO:0000256" key="2">
    <source>
        <dbReference type="ARBA" id="ARBA00022692"/>
    </source>
</evidence>
<name>A0A3S3PHF4_9ACAR</name>
<dbReference type="InterPro" id="IPR056754">
    <property type="entry name" value="DSCAM/DSCAML_C"/>
</dbReference>
<evidence type="ECO:0000256" key="4">
    <source>
        <dbReference type="ARBA" id="ARBA00022737"/>
    </source>
</evidence>
<evidence type="ECO:0000313" key="15">
    <source>
        <dbReference type="Proteomes" id="UP000285301"/>
    </source>
</evidence>
<keyword evidence="15" id="KW-1185">Reference proteome</keyword>
<accession>A0A3S3PHF4</accession>
<keyword evidence="8" id="KW-1015">Disulfide bond</keyword>
<evidence type="ECO:0000256" key="8">
    <source>
        <dbReference type="ARBA" id="ARBA00023157"/>
    </source>
</evidence>
<dbReference type="OrthoDB" id="152385at2759"/>
<dbReference type="GO" id="GO:0009653">
    <property type="term" value="P:anatomical structure morphogenesis"/>
    <property type="evidence" value="ECO:0007669"/>
    <property type="project" value="UniProtKB-ARBA"/>
</dbReference>
<feature type="domain" description="Ig-like" evidence="12">
    <location>
        <begin position="185"/>
        <end position="274"/>
    </location>
</feature>
<keyword evidence="3" id="KW-0732">Signal</keyword>
<dbReference type="InterPro" id="IPR036179">
    <property type="entry name" value="Ig-like_dom_sf"/>
</dbReference>
<dbReference type="InterPro" id="IPR036116">
    <property type="entry name" value="FN3_sf"/>
</dbReference>
<evidence type="ECO:0000259" key="13">
    <source>
        <dbReference type="PROSITE" id="PS50853"/>
    </source>
</evidence>
<dbReference type="PANTHER" id="PTHR12231:SF253">
    <property type="entry name" value="DPR-INTERACTING PROTEIN ETA, ISOFORM B-RELATED"/>
    <property type="match status" value="1"/>
</dbReference>
<dbReference type="SMART" id="SM00409">
    <property type="entry name" value="IG"/>
    <property type="match status" value="4"/>
</dbReference>
<keyword evidence="9" id="KW-0393">Immunoglobulin domain</keyword>
<comment type="caution">
    <text evidence="14">The sequence shown here is derived from an EMBL/GenBank/DDBJ whole genome shotgun (WGS) entry which is preliminary data.</text>
</comment>
<feature type="domain" description="Ig-like" evidence="12">
    <location>
        <begin position="350"/>
        <end position="466"/>
    </location>
</feature>
<dbReference type="PROSITE" id="PS50853">
    <property type="entry name" value="FN3"/>
    <property type="match status" value="3"/>
</dbReference>
<evidence type="ECO:0000313" key="14">
    <source>
        <dbReference type="EMBL" id="RWS12489.1"/>
    </source>
</evidence>
<dbReference type="GO" id="GO:0007155">
    <property type="term" value="P:cell adhesion"/>
    <property type="evidence" value="ECO:0007669"/>
    <property type="project" value="UniProtKB-KW"/>
</dbReference>
<keyword evidence="6 11" id="KW-1133">Transmembrane helix</keyword>
<proteinExistence type="predicted"/>
<dbReference type="InterPro" id="IPR051170">
    <property type="entry name" value="Neural/epithelial_adhesion"/>
</dbReference>
<dbReference type="SUPFAM" id="SSF49265">
    <property type="entry name" value="Fibronectin type III"/>
    <property type="match status" value="2"/>
</dbReference>
<evidence type="ECO:0000256" key="7">
    <source>
        <dbReference type="ARBA" id="ARBA00023136"/>
    </source>
</evidence>
<dbReference type="SUPFAM" id="SSF48726">
    <property type="entry name" value="Immunoglobulin"/>
    <property type="match status" value="5"/>
</dbReference>
<dbReference type="Pfam" id="PF25059">
    <property type="entry name" value="FN3_DSCAM-DSCAML_C"/>
    <property type="match status" value="1"/>
</dbReference>
<feature type="transmembrane region" description="Helical" evidence="11">
    <location>
        <begin position="900"/>
        <end position="924"/>
    </location>
</feature>
<feature type="domain" description="Ig-like" evidence="12">
    <location>
        <begin position="277"/>
        <end position="345"/>
    </location>
</feature>
<dbReference type="Pfam" id="PF00041">
    <property type="entry name" value="fn3"/>
    <property type="match status" value="2"/>
</dbReference>
<evidence type="ECO:0000256" key="5">
    <source>
        <dbReference type="ARBA" id="ARBA00022889"/>
    </source>
</evidence>
<keyword evidence="2 11" id="KW-0812">Transmembrane</keyword>
<evidence type="ECO:0000256" key="6">
    <source>
        <dbReference type="ARBA" id="ARBA00022989"/>
    </source>
</evidence>
<organism evidence="14 15">
    <name type="scientific">Dinothrombium tinctorium</name>
    <dbReference type="NCBI Taxonomy" id="1965070"/>
    <lineage>
        <taxon>Eukaryota</taxon>
        <taxon>Metazoa</taxon>
        <taxon>Ecdysozoa</taxon>
        <taxon>Arthropoda</taxon>
        <taxon>Chelicerata</taxon>
        <taxon>Arachnida</taxon>
        <taxon>Acari</taxon>
        <taxon>Acariformes</taxon>
        <taxon>Trombidiformes</taxon>
        <taxon>Prostigmata</taxon>
        <taxon>Anystina</taxon>
        <taxon>Parasitengona</taxon>
        <taxon>Trombidioidea</taxon>
        <taxon>Trombidiidae</taxon>
        <taxon>Dinothrombium</taxon>
    </lineage>
</organism>
<evidence type="ECO:0000256" key="9">
    <source>
        <dbReference type="ARBA" id="ARBA00023319"/>
    </source>
</evidence>
<dbReference type="Pfam" id="PF13927">
    <property type="entry name" value="Ig_3"/>
    <property type="match status" value="2"/>
</dbReference>
<dbReference type="Gene3D" id="2.60.40.10">
    <property type="entry name" value="Immunoglobulins"/>
    <property type="match status" value="10"/>
</dbReference>
<protein>
    <submittedName>
        <fullName evidence="14">Cell adhesion molecule-like protein</fullName>
    </submittedName>
</protein>
<keyword evidence="5" id="KW-0130">Cell adhesion</keyword>
<feature type="domain" description="Fibronectin type-III" evidence="13">
    <location>
        <begin position="536"/>
        <end position="631"/>
    </location>
</feature>
<sequence>MNGLSCKNDDMHNNLRKLIWTLSVYALIEMIITRIAVDSVVKQNFVMEVYDEFIVSGNTAVFRCHIPSFVRDYLTITAWIEEPTGRTIQPTGTILASHTSITGVEGELIVLPCAAQGFPIPTYRWYRKEGVERVQLSSLGERFTLLDGILIVKEVKLLDGGVYVCVVNNSIGEERAETEVIVRAPLVAKMIPWRQSIDVGKSALLNCSVSGHPITTIVWEKDHKRIKPGYGNADIRLLAKDLLHIDSVQKDHRGMYQCFVFNDYESVTAIAELTLGVRCPVAGYPIDLIAWERAGLRLPYNHRQKAHDNGTLEVHHVERPTDEGAYTCVARNNKGQQAQATVYVSVKMPPRWVIEPSDGSVVRGRSLSVDCQAEGFPVPRIRWTKAEGKQARAVLALSESTIKINAFHSPGSSPRNFKPIVSSPHLQVYENGSLTLHDARDADGGYYLCQASNRIGSGLSKVVKVTVNVAAHFKSKFTAEMVAKGQNIRLKCEAYGDIPIAISWTKDKQKIDNQKETISNFVMGSGYPSSTSPDNRYEIIESIVEITSRSVKLAWSPPYSGNSPITNYYIQYRAVYENSKKVYNVTIPSGESFGQVTGLKPAVKYVFTLVAENRMGRSESGRSVEATCDEEAPGGPPTKVHAQAISSKAIKVTWKPPNKDLQYGVIKGYYIGYKAVGSSDSFIYKTLDLHVTSTTSSSIHLNWEPIADDNNPIDGYLLYERREPLSEWREIRLQGHQTLYVGLNLNCGTRYQYYLVAYNKIGRGDQSDTITVKTDGSVPVAPDKQSVVTMNTTTATIHLSSWHHGGCPIKSFRVRYRLQGGKSDWTEIHNINEERQLELQGLQPAKKYNLQITASNEVGFTEAEYAFSTLSLIPDELGVRSSTKFVRGGQKAATYHLGDYSVVIPVVISTLVICILLIVVCIVVKRGSAIGTNGSLYSAVIGRKQESLQMTNLSKNGRSPYITGHETLPKMNGECAHNQGHMETEPLYATVKRTPRPPRTDAHIYSYPVPVSATQAESLIGDPSLPMTSVKTMPATTLVVNVEERDLETKLLELAPCGTHLRRYSVGQT</sequence>
<dbReference type="InterPro" id="IPR003599">
    <property type="entry name" value="Ig_sub"/>
</dbReference>
<keyword evidence="7 11" id="KW-0472">Membrane</keyword>
<reference evidence="14 15" key="1">
    <citation type="journal article" date="2018" name="Gigascience">
        <title>Genomes of trombidid mites reveal novel predicted allergens and laterally-transferred genes associated with secondary metabolism.</title>
        <authorList>
            <person name="Dong X."/>
            <person name="Chaisiri K."/>
            <person name="Xia D."/>
            <person name="Armstrong S.D."/>
            <person name="Fang Y."/>
            <person name="Donnelly M.J."/>
            <person name="Kadowaki T."/>
            <person name="McGarry J.W."/>
            <person name="Darby A.C."/>
            <person name="Makepeace B.L."/>
        </authorList>
    </citation>
    <scope>NUCLEOTIDE SEQUENCE [LARGE SCALE GENOMIC DNA]</scope>
    <source>
        <strain evidence="14">UoL-WK</strain>
    </source>
</reference>
<evidence type="ECO:0000256" key="3">
    <source>
        <dbReference type="ARBA" id="ARBA00022729"/>
    </source>
</evidence>
<keyword evidence="4" id="KW-0677">Repeat</keyword>